<dbReference type="EMBL" id="JACAQA010000009">
    <property type="protein sequence ID" value="NWB85940.1"/>
    <property type="molecule type" value="Genomic_DNA"/>
</dbReference>
<dbReference type="Pfam" id="PF05638">
    <property type="entry name" value="T6SS_HCP"/>
    <property type="match status" value="1"/>
</dbReference>
<gene>
    <name evidence="1" type="ORF">HX830_13750</name>
</gene>
<dbReference type="NCBIfam" id="TIGR03344">
    <property type="entry name" value="VI_effect_Hcp1"/>
    <property type="match status" value="1"/>
</dbReference>
<comment type="caution">
    <text evidence="1">The sequence shown here is derived from an EMBL/GenBank/DDBJ whole genome shotgun (WGS) entry which is preliminary data.</text>
</comment>
<dbReference type="InterPro" id="IPR036624">
    <property type="entry name" value="Hcp1-lik_sf"/>
</dbReference>
<sequence length="162" mass="17586">MAVDIFIKIGDIKGESQDKAHKEEIDVLNWSWGMSQSGNMHMGGGGGAGKVNIQDLSLTKYVDKASPNLMMHCASGKHIDKVTLVVRKAGGESQVEYMKIDLEEVLVTSLSTGGSGSDDRLTENVTLNFAQVKVEYQEQKADGSKQGGPVKFGWNIRSNIKL</sequence>
<proteinExistence type="predicted"/>
<dbReference type="PANTHER" id="PTHR36152">
    <property type="entry name" value="CYTOPLASMIC PROTEIN-RELATED"/>
    <property type="match status" value="1"/>
</dbReference>
<dbReference type="RefSeq" id="WP_103495522.1">
    <property type="nucleotide sequence ID" value="NZ_JACAQA010000009.1"/>
</dbReference>
<protein>
    <submittedName>
        <fullName evidence="1">Type VI secretion system tube protein Hcp</fullName>
    </submittedName>
</protein>
<name>A0A7Y7WQM2_9PSED</name>
<dbReference type="InterPro" id="IPR053165">
    <property type="entry name" value="HSI-I_assembly_Hcp1"/>
</dbReference>
<evidence type="ECO:0000313" key="1">
    <source>
        <dbReference type="EMBL" id="NWB85940.1"/>
    </source>
</evidence>
<dbReference type="Gene3D" id="2.30.110.20">
    <property type="entry name" value="Hcp1-like"/>
    <property type="match status" value="1"/>
</dbReference>
<organism evidence="1 2">
    <name type="scientific">Pseudomonas gingeri</name>
    <dbReference type="NCBI Taxonomy" id="117681"/>
    <lineage>
        <taxon>Bacteria</taxon>
        <taxon>Pseudomonadati</taxon>
        <taxon>Pseudomonadota</taxon>
        <taxon>Gammaproteobacteria</taxon>
        <taxon>Pseudomonadales</taxon>
        <taxon>Pseudomonadaceae</taxon>
        <taxon>Pseudomonas</taxon>
    </lineage>
</organism>
<dbReference type="Proteomes" id="UP000522864">
    <property type="component" value="Unassembled WGS sequence"/>
</dbReference>
<evidence type="ECO:0000313" key="2">
    <source>
        <dbReference type="Proteomes" id="UP000522864"/>
    </source>
</evidence>
<dbReference type="PANTHER" id="PTHR36152:SF5">
    <property type="entry name" value="PROTEIN HCP1"/>
    <property type="match status" value="1"/>
</dbReference>
<accession>A0A7Y7WQM2</accession>
<dbReference type="AlphaFoldDB" id="A0A7Y7WQM2"/>
<dbReference type="SUPFAM" id="SSF141452">
    <property type="entry name" value="Hcp1-like"/>
    <property type="match status" value="1"/>
</dbReference>
<reference evidence="1 2" key="1">
    <citation type="submission" date="2020-04" db="EMBL/GenBank/DDBJ databases">
        <title>Molecular characterization of pseudomonads from Agaricus bisporus reveal novel blotch 2 pathogens in Western Europe.</title>
        <authorList>
            <person name="Taparia T."/>
            <person name="Krijger M."/>
            <person name="Haynes E."/>
            <person name="Elpinstone J.G."/>
            <person name="Noble R."/>
            <person name="Van Der Wolf J."/>
        </authorList>
    </citation>
    <scope>NUCLEOTIDE SEQUENCE [LARGE SCALE GENOMIC DNA]</scope>
    <source>
        <strain evidence="1 2">G9001</strain>
    </source>
</reference>
<dbReference type="InterPro" id="IPR008514">
    <property type="entry name" value="T6SS_Hcp"/>
</dbReference>